<evidence type="ECO:0000256" key="1">
    <source>
        <dbReference type="ARBA" id="ARBA00004141"/>
    </source>
</evidence>
<keyword evidence="5 6" id="KW-0472">Membrane</keyword>
<dbReference type="InterPro" id="IPR013525">
    <property type="entry name" value="ABC2_TM"/>
</dbReference>
<evidence type="ECO:0000259" key="7">
    <source>
        <dbReference type="Pfam" id="PF01061"/>
    </source>
</evidence>
<feature type="transmembrane region" description="Helical" evidence="6">
    <location>
        <begin position="143"/>
        <end position="159"/>
    </location>
</feature>
<gene>
    <name evidence="8" type="ORF">I3842_11G071300</name>
</gene>
<proteinExistence type="predicted"/>
<evidence type="ECO:0000313" key="8">
    <source>
        <dbReference type="EMBL" id="KAG6687430.1"/>
    </source>
</evidence>
<comment type="subcellular location">
    <subcellularLocation>
        <location evidence="1">Membrane</location>
        <topology evidence="1">Multi-pass membrane protein</topology>
    </subcellularLocation>
</comment>
<dbReference type="PANTHER" id="PTHR48041:SF94">
    <property type="entry name" value="ABC TRANSPORTER G FAMILY MEMBER 22"/>
    <property type="match status" value="1"/>
</dbReference>
<dbReference type="GO" id="GO:0016020">
    <property type="term" value="C:membrane"/>
    <property type="evidence" value="ECO:0007669"/>
    <property type="project" value="UniProtKB-SubCell"/>
</dbReference>
<keyword evidence="4 6" id="KW-1133">Transmembrane helix</keyword>
<dbReference type="InterPro" id="IPR050352">
    <property type="entry name" value="ABCG_transporters"/>
</dbReference>
<reference evidence="8" key="1">
    <citation type="submission" date="2021-01" db="EMBL/GenBank/DDBJ databases">
        <authorList>
            <person name="Lovell J.T."/>
            <person name="Bentley N."/>
            <person name="Bhattarai G."/>
            <person name="Jenkins J.W."/>
            <person name="Sreedasyam A."/>
            <person name="Alarcon Y."/>
            <person name="Bock C."/>
            <person name="Boston L."/>
            <person name="Carlson J."/>
            <person name="Cervantes K."/>
            <person name="Clermont K."/>
            <person name="Krom N."/>
            <person name="Kubenka K."/>
            <person name="Mamidi S."/>
            <person name="Mattison C."/>
            <person name="Monteros M."/>
            <person name="Pisani C."/>
            <person name="Plott C."/>
            <person name="Rajasekar S."/>
            <person name="Rhein H.S."/>
            <person name="Rohla C."/>
            <person name="Song M."/>
            <person name="Hilaire R.S."/>
            <person name="Shu S."/>
            <person name="Wells L."/>
            <person name="Wang X."/>
            <person name="Webber J."/>
            <person name="Heerema R.J."/>
            <person name="Klein P."/>
            <person name="Conner P."/>
            <person name="Grauke L."/>
            <person name="Grimwood J."/>
            <person name="Schmutz J."/>
            <person name="Randall J.J."/>
        </authorList>
    </citation>
    <scope>NUCLEOTIDE SEQUENCE</scope>
    <source>
        <tissue evidence="8">Leaf</tissue>
    </source>
</reference>
<protein>
    <recommendedName>
        <fullName evidence="7">ABC-2 type transporter transmembrane domain-containing protein</fullName>
    </recommendedName>
</protein>
<evidence type="ECO:0000313" key="9">
    <source>
        <dbReference type="Proteomes" id="UP000811246"/>
    </source>
</evidence>
<keyword evidence="2" id="KW-0813">Transport</keyword>
<feature type="domain" description="ABC-2 type transporter transmembrane" evidence="7">
    <location>
        <begin position="177"/>
        <end position="263"/>
    </location>
</feature>
<organism evidence="8 9">
    <name type="scientific">Carya illinoinensis</name>
    <name type="common">Pecan</name>
    <dbReference type="NCBI Taxonomy" id="32201"/>
    <lineage>
        <taxon>Eukaryota</taxon>
        <taxon>Viridiplantae</taxon>
        <taxon>Streptophyta</taxon>
        <taxon>Embryophyta</taxon>
        <taxon>Tracheophyta</taxon>
        <taxon>Spermatophyta</taxon>
        <taxon>Magnoliopsida</taxon>
        <taxon>eudicotyledons</taxon>
        <taxon>Gunneridae</taxon>
        <taxon>Pentapetalae</taxon>
        <taxon>rosids</taxon>
        <taxon>fabids</taxon>
        <taxon>Fagales</taxon>
        <taxon>Juglandaceae</taxon>
        <taxon>Carya</taxon>
    </lineage>
</organism>
<evidence type="ECO:0000256" key="2">
    <source>
        <dbReference type="ARBA" id="ARBA00022448"/>
    </source>
</evidence>
<dbReference type="EMBL" id="CM031835">
    <property type="protein sequence ID" value="KAG6687430.1"/>
    <property type="molecule type" value="Genomic_DNA"/>
</dbReference>
<evidence type="ECO:0000256" key="5">
    <source>
        <dbReference type="ARBA" id="ARBA00023136"/>
    </source>
</evidence>
<feature type="transmembrane region" description="Helical" evidence="6">
    <location>
        <begin position="86"/>
        <end position="107"/>
    </location>
</feature>
<name>A0A922DMR5_CARIL</name>
<accession>A0A922DMR5</accession>
<feature type="transmembrane region" description="Helical" evidence="6">
    <location>
        <begin position="216"/>
        <end position="235"/>
    </location>
</feature>
<evidence type="ECO:0000256" key="3">
    <source>
        <dbReference type="ARBA" id="ARBA00022692"/>
    </source>
</evidence>
<dbReference type="PANTHER" id="PTHR48041">
    <property type="entry name" value="ABC TRANSPORTER G FAMILY MEMBER 28"/>
    <property type="match status" value="1"/>
</dbReference>
<dbReference type="AlphaFoldDB" id="A0A922DMR5"/>
<comment type="caution">
    <text evidence="8">The sequence shown here is derived from an EMBL/GenBank/DDBJ whole genome shotgun (WGS) entry which is preliminary data.</text>
</comment>
<keyword evidence="3 6" id="KW-0812">Transmembrane</keyword>
<sequence>MFSHDRHESSRVLLDLANGNLQDVSVPSELEDKVQMGNSDAEIQNGKPSPAVVHEVSYPKRQWGASWWEQYSILFWRGIKERRHEYFSWLRIFQVLSTAFILGLLWWQSDSNSPKACKNSINFTFCPSAYLGNIQPSIELSQLPLQVGLLFFIAIFTFPQERAMLSKERAADMYRLSLRLSAGPFFLSLLTVFLCIVAAQGLGLAIGATLMDLKRATTLASVTVMTFMLAGGFFVQKVPIFISWIRYLSFNYHTFKLLLKVQYEHITPTINGMRIDNGIIEVSALVAMWIRLGQNAARKNLICRAKPRTQRQMYTHPSCNIQSSHHRPTGNGILLQNQNPSTLHCQLRSSN</sequence>
<dbReference type="Pfam" id="PF01061">
    <property type="entry name" value="ABC2_membrane"/>
    <property type="match status" value="1"/>
</dbReference>
<evidence type="ECO:0000256" key="6">
    <source>
        <dbReference type="SAM" id="Phobius"/>
    </source>
</evidence>
<feature type="transmembrane region" description="Helical" evidence="6">
    <location>
        <begin position="180"/>
        <end position="210"/>
    </location>
</feature>
<evidence type="ECO:0000256" key="4">
    <source>
        <dbReference type="ARBA" id="ARBA00022989"/>
    </source>
</evidence>
<dbReference type="Proteomes" id="UP000811246">
    <property type="component" value="Chromosome 11"/>
</dbReference>
<dbReference type="GO" id="GO:0140359">
    <property type="term" value="F:ABC-type transporter activity"/>
    <property type="evidence" value="ECO:0007669"/>
    <property type="project" value="InterPro"/>
</dbReference>